<organism evidence="1">
    <name type="scientific">uncultured organism MedDCM-OCT-S08-C100</name>
    <dbReference type="NCBI Taxonomy" id="743626"/>
    <lineage>
        <taxon>unclassified sequences</taxon>
        <taxon>environmental samples</taxon>
    </lineage>
</organism>
<dbReference type="AlphaFoldDB" id="D6PJ51"/>
<evidence type="ECO:0000313" key="1">
    <source>
        <dbReference type="EMBL" id="ADD95752.1"/>
    </source>
</evidence>
<reference evidence="1" key="1">
    <citation type="journal article" date="2010" name="ISME J.">
        <title>Metagenome of the Mediterranean deep chlorophyll maximum studied by direct and fosmid library 454 pyrosequencing.</title>
        <authorList>
            <person name="Ghai R."/>
            <person name="Martin-Cuadrado A.B."/>
            <person name="Molto A.G."/>
            <person name="Heredia I.G."/>
            <person name="Cabrera R."/>
            <person name="Martin J."/>
            <person name="Verdu M."/>
            <person name="Deschamps P."/>
            <person name="Moreira D."/>
            <person name="Lopez-Garcia P."/>
            <person name="Mira A."/>
            <person name="Rodriguez-Valera F."/>
        </authorList>
    </citation>
    <scope>NUCLEOTIDE SEQUENCE</scope>
</reference>
<protein>
    <submittedName>
        <fullName evidence="1">Uncharacterized protein</fullName>
    </submittedName>
</protein>
<sequence length="117" mass="13886">MVAKPRELTAFLEEISGSIMYKPKYDLYKGSLEDIDNEIFDLTKELTLFRSEKRKLRAQKSNSEIYQKLLVEIDALEIKKQILKFLKIDQELIATVQKFQKFNGRLKKVKDKMEVQR</sequence>
<proteinExistence type="predicted"/>
<accession>D6PJ51</accession>
<dbReference type="EMBL" id="GU943093">
    <property type="protein sequence ID" value="ADD95752.1"/>
    <property type="molecule type" value="Genomic_DNA"/>
</dbReference>
<name>D6PJ51_9ZZZZ</name>